<reference evidence="8" key="2">
    <citation type="submission" date="2020-05" db="UniProtKB">
        <authorList>
            <consortium name="EnsemblMetazoa"/>
        </authorList>
    </citation>
    <scope>IDENTIFICATION</scope>
    <source>
        <strain evidence="8">LVP_AGWG</strain>
    </source>
</reference>
<feature type="domain" description="Carboxylesterase type B" evidence="7">
    <location>
        <begin position="24"/>
        <end position="528"/>
    </location>
</feature>
<evidence type="ECO:0000256" key="1">
    <source>
        <dbReference type="ARBA" id="ARBA00005964"/>
    </source>
</evidence>
<reference evidence="8 9" key="1">
    <citation type="submission" date="2017-06" db="EMBL/GenBank/DDBJ databases">
        <title>Aedes aegypti genome working group (AGWG) sequencing and assembly.</title>
        <authorList>
            <consortium name="Aedes aegypti Genome Working Group (AGWG)"/>
            <person name="Matthews B.J."/>
        </authorList>
    </citation>
    <scope>NUCLEOTIDE SEQUENCE [LARGE SCALE GENOMIC DNA]</scope>
    <source>
        <strain evidence="8 9">LVP_AGWG</strain>
    </source>
</reference>
<dbReference type="InParanoid" id="A0A1S4EX56"/>
<evidence type="ECO:0000313" key="9">
    <source>
        <dbReference type="Proteomes" id="UP000008820"/>
    </source>
</evidence>
<dbReference type="EC" id="3.1.1.-" evidence="6"/>
<dbReference type="Gene3D" id="3.40.50.1820">
    <property type="entry name" value="alpha/beta hydrolase"/>
    <property type="match status" value="1"/>
</dbReference>
<accession>A0A1S4EX56</accession>
<dbReference type="VEuPathDB" id="VectorBase:AAEL000889"/>
<evidence type="ECO:0000259" key="7">
    <source>
        <dbReference type="Pfam" id="PF00135"/>
    </source>
</evidence>
<sequence>MLLKLFAIFSTFSGIYCYVDYSSSPVVDIQGLGQVRGSIGQTAWTGRVVYKFQSIHYAVAPVGSLRFKAPIRTGPWYGIKDATQPGVRCPQITERYVNVDNEDCLTLSVYSNDLHASRPVMVYIHGGWFYMGGADMFKPDYLLESDIVLVVIQYRLGPLGFLSTLTDAIPGNAGVLDAIAALEWVQQNIWNFGGDHAQVTIFGQSAGASMVSMLLRSPLVQSREAQLFQRAIIQSGSIFNPRHLTDSPLEGTWDIARRLCHEGYDLEQCFCNASVEHLLRAFLNHRAAAIRSRGLTFVVGSNIVIGGPSRLFPYHPQHYLRTTNPAIAVMAGTVSQDGLYLLDELYRFQPELPTVFNDAHELSDYIRTLHEKFGPTSFNGALEAYALKTHISKEDIEELRWNKLVTGFTDICATSGLEAAVLTDVQNLFRINPGNVYLYSFDYSSSLAREKDHFVPFPYVGAVEHEDDLQYLFPMKQMNADDVKMAKLMVQLWTSFAIDGVPRANEIATAWTPMKSLFGPYLKINSVCEQNVDYRDEFTATSRKYEAVKI</sequence>
<dbReference type="AlphaFoldDB" id="A0A1S4EX56"/>
<gene>
    <name evidence="8" type="primary">5567205</name>
</gene>
<dbReference type="PANTHER" id="PTHR43142:SF1">
    <property type="entry name" value="CARBOXYLIC ESTER HYDROLASE"/>
    <property type="match status" value="1"/>
</dbReference>
<dbReference type="SUPFAM" id="SSF53474">
    <property type="entry name" value="alpha/beta-Hydrolases"/>
    <property type="match status" value="1"/>
</dbReference>
<evidence type="ECO:0000256" key="2">
    <source>
        <dbReference type="ARBA" id="ARBA00022487"/>
    </source>
</evidence>
<keyword evidence="3 6" id="KW-0378">Hydrolase</keyword>
<proteinExistence type="inferred from homology"/>
<dbReference type="InterPro" id="IPR002018">
    <property type="entry name" value="CarbesteraseB"/>
</dbReference>
<evidence type="ECO:0000256" key="5">
    <source>
        <dbReference type="ARBA" id="ARBA00023180"/>
    </source>
</evidence>
<name>A0A1S4EX56_AEDAE</name>
<dbReference type="Proteomes" id="UP000008820">
    <property type="component" value="Chromosome 3"/>
</dbReference>
<dbReference type="InterPro" id="IPR019826">
    <property type="entry name" value="Carboxylesterase_B_AS"/>
</dbReference>
<comment type="similarity">
    <text evidence="1 6">Belongs to the type-B carboxylesterase/lipase family.</text>
</comment>
<evidence type="ECO:0000256" key="3">
    <source>
        <dbReference type="ARBA" id="ARBA00022801"/>
    </source>
</evidence>
<dbReference type="Pfam" id="PF00135">
    <property type="entry name" value="COesterase"/>
    <property type="match status" value="1"/>
</dbReference>
<evidence type="ECO:0000256" key="6">
    <source>
        <dbReference type="RuleBase" id="RU361235"/>
    </source>
</evidence>
<feature type="signal peptide" evidence="6">
    <location>
        <begin position="1"/>
        <end position="17"/>
    </location>
</feature>
<organism evidence="8 9">
    <name type="scientific">Aedes aegypti</name>
    <name type="common">Yellowfever mosquito</name>
    <name type="synonym">Culex aegypti</name>
    <dbReference type="NCBI Taxonomy" id="7159"/>
    <lineage>
        <taxon>Eukaryota</taxon>
        <taxon>Metazoa</taxon>
        <taxon>Ecdysozoa</taxon>
        <taxon>Arthropoda</taxon>
        <taxon>Hexapoda</taxon>
        <taxon>Insecta</taxon>
        <taxon>Pterygota</taxon>
        <taxon>Neoptera</taxon>
        <taxon>Endopterygota</taxon>
        <taxon>Diptera</taxon>
        <taxon>Nematocera</taxon>
        <taxon>Culicoidea</taxon>
        <taxon>Culicidae</taxon>
        <taxon>Culicinae</taxon>
        <taxon>Aedini</taxon>
        <taxon>Aedes</taxon>
        <taxon>Stegomyia</taxon>
    </lineage>
</organism>
<dbReference type="PROSITE" id="PS00122">
    <property type="entry name" value="CARBOXYLESTERASE_B_1"/>
    <property type="match status" value="1"/>
</dbReference>
<dbReference type="PANTHER" id="PTHR43142">
    <property type="entry name" value="CARBOXYLIC ESTER HYDROLASE"/>
    <property type="match status" value="1"/>
</dbReference>
<evidence type="ECO:0000313" key="8">
    <source>
        <dbReference type="EnsemblMetazoa" id="AAEL000889-PA"/>
    </source>
</evidence>
<keyword evidence="2" id="KW-0719">Serine esterase</keyword>
<protein>
    <recommendedName>
        <fullName evidence="6">Carboxylic ester hydrolase</fullName>
        <ecNumber evidence="6">3.1.1.-</ecNumber>
    </recommendedName>
</protein>
<keyword evidence="4" id="KW-1015">Disulfide bond</keyword>
<keyword evidence="6" id="KW-0732">Signal</keyword>
<keyword evidence="9" id="KW-1185">Reference proteome</keyword>
<dbReference type="EnsemblMetazoa" id="AAEL000889-RA">
    <property type="protein sequence ID" value="AAEL000889-PA"/>
    <property type="gene ID" value="AAEL000889"/>
</dbReference>
<dbReference type="GO" id="GO:0052689">
    <property type="term" value="F:carboxylic ester hydrolase activity"/>
    <property type="evidence" value="ECO:0007669"/>
    <property type="project" value="UniProtKB-KW"/>
</dbReference>
<dbReference type="InterPro" id="IPR029058">
    <property type="entry name" value="AB_hydrolase_fold"/>
</dbReference>
<dbReference type="OrthoDB" id="7726625at2759"/>
<keyword evidence="5" id="KW-0325">Glycoprotein</keyword>
<feature type="chain" id="PRO_5036529598" description="Carboxylic ester hydrolase" evidence="6">
    <location>
        <begin position="18"/>
        <end position="550"/>
    </location>
</feature>
<evidence type="ECO:0000256" key="4">
    <source>
        <dbReference type="ARBA" id="ARBA00023157"/>
    </source>
</evidence>